<dbReference type="Pfam" id="PF00743">
    <property type="entry name" value="FMO-like"/>
    <property type="match status" value="3"/>
</dbReference>
<evidence type="ECO:0000256" key="1">
    <source>
        <dbReference type="ARBA" id="ARBA00009183"/>
    </source>
</evidence>
<keyword evidence="5" id="KW-0503">Monooxygenase</keyword>
<comment type="similarity">
    <text evidence="1 5">Belongs to the FMO family.</text>
</comment>
<dbReference type="SUPFAM" id="SSF51905">
    <property type="entry name" value="FAD/NAD(P)-binding domain"/>
    <property type="match status" value="3"/>
</dbReference>
<dbReference type="AlphaFoldDB" id="A0A9Q1I017"/>
<keyword evidence="2 5" id="KW-0285">Flavoprotein</keyword>
<dbReference type="PRINTS" id="PR00411">
    <property type="entry name" value="PNDRDTASEI"/>
</dbReference>
<dbReference type="PRINTS" id="PR00368">
    <property type="entry name" value="FADPNR"/>
</dbReference>
<proteinExistence type="inferred from homology"/>
<comment type="cofactor">
    <cofactor evidence="5">
        <name>FAD</name>
        <dbReference type="ChEBI" id="CHEBI:57692"/>
    </cofactor>
</comment>
<comment type="caution">
    <text evidence="6">The sequence shown here is derived from an EMBL/GenBank/DDBJ whole genome shotgun (WGS) entry which is preliminary data.</text>
</comment>
<evidence type="ECO:0000256" key="4">
    <source>
        <dbReference type="ARBA" id="ARBA00023002"/>
    </source>
</evidence>
<evidence type="ECO:0000256" key="5">
    <source>
        <dbReference type="RuleBase" id="RU361177"/>
    </source>
</evidence>
<evidence type="ECO:0000256" key="2">
    <source>
        <dbReference type="ARBA" id="ARBA00022630"/>
    </source>
</evidence>
<dbReference type="InterPro" id="IPR020946">
    <property type="entry name" value="Flavin_mOase-like"/>
</dbReference>
<dbReference type="GO" id="GO:0050660">
    <property type="term" value="F:flavin adenine dinucleotide binding"/>
    <property type="evidence" value="ECO:0007669"/>
    <property type="project" value="InterPro"/>
</dbReference>
<keyword evidence="3 5" id="KW-0274">FAD</keyword>
<dbReference type="InterPro" id="IPR050346">
    <property type="entry name" value="FMO-like"/>
</dbReference>
<evidence type="ECO:0000313" key="7">
    <source>
        <dbReference type="Proteomes" id="UP001152803"/>
    </source>
</evidence>
<dbReference type="OrthoDB" id="66881at2759"/>
<sequence>MTAAGVILTRMSGQLRVAVVGAGAAGLCAARHILSRQNNFLPPVVYELSGGVGGTWVYEERVGCHDNGLPIHSSMYRNLRTNLPKEVMMFPDFPFDPQLPSFLPHQEVKRYLERYSQHYHITPHIRFQTVVEEVKPVAMETGEGKVTWEVTSSGGQGGPRTETFDAVFVCNGHYSVPYLPSIPGLEHFKGTLLHSHAYRVPEPFAGQSVVVLGAGASGLDISIELAGVNAQVTLSHGRPPLQVPLPPQVMLLCTGYSFNYPFLPRAALGLQVQPHLVAPLYLHLVPPAWPSLFIVGVCKTICPFPHFHTQVQFALAVLEGAVALPSRADMEAEIQRETDRKLSEGVELRHLLKMEWAQWEYYRTLSRLGGFPPPPPVTQSLYEEVWRQRQRHPQNYRQLNYQLISDTQMSGQLRVAVVGAGAAGLCAARHILSRQNNFLPPVVYELSGGVGGTWVYEERVGCHDNGLPIHSSMYRNLRTNLPKEVMMFPDFPFDLQLPSFLPHQEVKRYLERYSQHYRITPYIRFKTVVEEVKPVAMETGEGKVTWEVTSSGGQGGPRTETFDAVFVCNGHYSDPYLPVFPAHLSVFSLQAVITHQ</sequence>
<name>A0A9Q1I017_CONCO</name>
<keyword evidence="4 5" id="KW-0560">Oxidoreductase</keyword>
<reference evidence="6" key="1">
    <citation type="journal article" date="2023" name="Science">
        <title>Genome structures resolve the early diversification of teleost fishes.</title>
        <authorList>
            <person name="Parey E."/>
            <person name="Louis A."/>
            <person name="Montfort J."/>
            <person name="Bouchez O."/>
            <person name="Roques C."/>
            <person name="Iampietro C."/>
            <person name="Lluch J."/>
            <person name="Castinel A."/>
            <person name="Donnadieu C."/>
            <person name="Desvignes T."/>
            <person name="Floi Bucao C."/>
            <person name="Jouanno E."/>
            <person name="Wen M."/>
            <person name="Mejri S."/>
            <person name="Dirks R."/>
            <person name="Jansen H."/>
            <person name="Henkel C."/>
            <person name="Chen W.J."/>
            <person name="Zahm M."/>
            <person name="Cabau C."/>
            <person name="Klopp C."/>
            <person name="Thompson A.W."/>
            <person name="Robinson-Rechavi M."/>
            <person name="Braasch I."/>
            <person name="Lecointre G."/>
            <person name="Bobe J."/>
            <person name="Postlethwait J.H."/>
            <person name="Berthelot C."/>
            <person name="Roest Crollius H."/>
            <person name="Guiguen Y."/>
        </authorList>
    </citation>
    <scope>NUCLEOTIDE SEQUENCE</scope>
    <source>
        <strain evidence="6">Concon-B</strain>
    </source>
</reference>
<dbReference type="EC" id="1.-.-.-" evidence="5"/>
<evidence type="ECO:0000313" key="6">
    <source>
        <dbReference type="EMBL" id="KAJ8275434.1"/>
    </source>
</evidence>
<gene>
    <name evidence="6" type="ORF">COCON_G00071860</name>
</gene>
<dbReference type="InterPro" id="IPR036188">
    <property type="entry name" value="FAD/NAD-bd_sf"/>
</dbReference>
<dbReference type="PANTHER" id="PTHR23023">
    <property type="entry name" value="DIMETHYLANILINE MONOOXYGENASE"/>
    <property type="match status" value="1"/>
</dbReference>
<protein>
    <recommendedName>
        <fullName evidence="5">Flavin-containing monooxygenase</fullName>
        <ecNumber evidence="5">1.-.-.-</ecNumber>
    </recommendedName>
</protein>
<dbReference type="GO" id="GO:0004499">
    <property type="term" value="F:N,N-dimethylaniline monooxygenase activity"/>
    <property type="evidence" value="ECO:0007669"/>
    <property type="project" value="InterPro"/>
</dbReference>
<evidence type="ECO:0000256" key="3">
    <source>
        <dbReference type="ARBA" id="ARBA00022827"/>
    </source>
</evidence>
<dbReference type="EMBL" id="JAFJMO010000005">
    <property type="protein sequence ID" value="KAJ8275434.1"/>
    <property type="molecule type" value="Genomic_DNA"/>
</dbReference>
<keyword evidence="7" id="KW-1185">Reference proteome</keyword>
<dbReference type="Gene3D" id="3.50.50.60">
    <property type="entry name" value="FAD/NAD(P)-binding domain"/>
    <property type="match status" value="3"/>
</dbReference>
<accession>A0A9Q1I017</accession>
<dbReference type="Proteomes" id="UP001152803">
    <property type="component" value="Unassembled WGS sequence"/>
</dbReference>
<organism evidence="6 7">
    <name type="scientific">Conger conger</name>
    <name type="common">Conger eel</name>
    <name type="synonym">Muraena conger</name>
    <dbReference type="NCBI Taxonomy" id="82655"/>
    <lineage>
        <taxon>Eukaryota</taxon>
        <taxon>Metazoa</taxon>
        <taxon>Chordata</taxon>
        <taxon>Craniata</taxon>
        <taxon>Vertebrata</taxon>
        <taxon>Euteleostomi</taxon>
        <taxon>Actinopterygii</taxon>
        <taxon>Neopterygii</taxon>
        <taxon>Teleostei</taxon>
        <taxon>Anguilliformes</taxon>
        <taxon>Congridae</taxon>
        <taxon>Conger</taxon>
    </lineage>
</organism>
<dbReference type="GO" id="GO:0050661">
    <property type="term" value="F:NADP binding"/>
    <property type="evidence" value="ECO:0007669"/>
    <property type="project" value="InterPro"/>
</dbReference>